<dbReference type="RefSeq" id="WP_379765805.1">
    <property type="nucleotide sequence ID" value="NZ_JBHSMZ010000001.1"/>
</dbReference>
<proteinExistence type="predicted"/>
<keyword evidence="3" id="KW-1185">Reference proteome</keyword>
<dbReference type="PROSITE" id="PS51257">
    <property type="entry name" value="PROKAR_LIPOPROTEIN"/>
    <property type="match status" value="1"/>
</dbReference>
<comment type="caution">
    <text evidence="2">The sequence shown here is derived from an EMBL/GenBank/DDBJ whole genome shotgun (WGS) entry which is preliminary data.</text>
</comment>
<dbReference type="Proteomes" id="UP001596086">
    <property type="component" value="Unassembled WGS sequence"/>
</dbReference>
<evidence type="ECO:0000313" key="2">
    <source>
        <dbReference type="EMBL" id="MFC5547118.1"/>
    </source>
</evidence>
<reference evidence="3" key="1">
    <citation type="journal article" date="2019" name="Int. J. Syst. Evol. Microbiol.">
        <title>The Global Catalogue of Microorganisms (GCM) 10K type strain sequencing project: providing services to taxonomists for standard genome sequencing and annotation.</title>
        <authorList>
            <consortium name="The Broad Institute Genomics Platform"/>
            <consortium name="The Broad Institute Genome Sequencing Center for Infectious Disease"/>
            <person name="Wu L."/>
            <person name="Ma J."/>
        </authorList>
    </citation>
    <scope>NUCLEOTIDE SEQUENCE [LARGE SCALE GENOMIC DNA]</scope>
    <source>
        <strain evidence="3">CGMCC 4.5798</strain>
    </source>
</reference>
<feature type="chain" id="PRO_5045574578" description="SH3 domain-containing protein" evidence="1">
    <location>
        <begin position="22"/>
        <end position="248"/>
    </location>
</feature>
<sequence>MRIFPYLPAILMSMACAGLHAQERNSVATRHGTVSVIPASEERSALLFQGKPIARVRGDAGLSRLALRAERDYVLADASLPGPDCQHEFVLLEVGAEGGPAVSAPFGTCMTLFGARLQDGNAVVQLAEAGAGAQASPRIHEFVFAGGRLQALNEVLDQCEASARASASTAVALTPDEANKTVAGAGRAYFHSAPLESCRTPKVFLVPGDRVGASRETGAFVEIEYRNPRSGQVFKGWIRRDRLLDPAQ</sequence>
<feature type="signal peptide" evidence="1">
    <location>
        <begin position="1"/>
        <end position="21"/>
    </location>
</feature>
<keyword evidence="1" id="KW-0732">Signal</keyword>
<name>A0ABW0RUJ4_9BURK</name>
<gene>
    <name evidence="2" type="ORF">ACFPO9_01150</name>
</gene>
<organism evidence="2 3">
    <name type="scientific">Massilia aerilata</name>
    <dbReference type="NCBI Taxonomy" id="453817"/>
    <lineage>
        <taxon>Bacteria</taxon>
        <taxon>Pseudomonadati</taxon>
        <taxon>Pseudomonadota</taxon>
        <taxon>Betaproteobacteria</taxon>
        <taxon>Burkholderiales</taxon>
        <taxon>Oxalobacteraceae</taxon>
        <taxon>Telluria group</taxon>
        <taxon>Massilia</taxon>
    </lineage>
</organism>
<accession>A0ABW0RUJ4</accession>
<dbReference type="EMBL" id="JBHSMZ010000001">
    <property type="protein sequence ID" value="MFC5547118.1"/>
    <property type="molecule type" value="Genomic_DNA"/>
</dbReference>
<evidence type="ECO:0000313" key="3">
    <source>
        <dbReference type="Proteomes" id="UP001596086"/>
    </source>
</evidence>
<protein>
    <recommendedName>
        <fullName evidence="4">SH3 domain-containing protein</fullName>
    </recommendedName>
</protein>
<evidence type="ECO:0000256" key="1">
    <source>
        <dbReference type="SAM" id="SignalP"/>
    </source>
</evidence>
<evidence type="ECO:0008006" key="4">
    <source>
        <dbReference type="Google" id="ProtNLM"/>
    </source>
</evidence>